<protein>
    <recommendedName>
        <fullName evidence="3">SGNH hydrolase-type esterase domain-containing protein</fullName>
    </recommendedName>
</protein>
<dbReference type="Proteomes" id="UP000053096">
    <property type="component" value="Unassembled WGS sequence"/>
</dbReference>
<dbReference type="CDD" id="cd00229">
    <property type="entry name" value="SGNH_hydrolase"/>
    <property type="match status" value="1"/>
</dbReference>
<proteinExistence type="predicted"/>
<dbReference type="EMBL" id="CYTV01000007">
    <property type="protein sequence ID" value="CUI91014.1"/>
    <property type="molecule type" value="Genomic_DNA"/>
</dbReference>
<dbReference type="AlphaFoldDB" id="A0A0M7G7R6"/>
<name>A0A0M7G7R6_9BORD</name>
<evidence type="ECO:0008006" key="3">
    <source>
        <dbReference type="Google" id="ProtNLM"/>
    </source>
</evidence>
<accession>A0A0M7G7R6</accession>
<dbReference type="SUPFAM" id="SSF52266">
    <property type="entry name" value="SGNH hydrolase"/>
    <property type="match status" value="1"/>
</dbReference>
<sequence length="220" mass="23058">MLTSVFAGLSILLIGDSHLAAPGYLITTLQDDLVQQGAVVRSIGVCGSNAGDWLKATPSTCGGAERLNSGKIELKGKAARTTPVTELIAATKPNLVLIVLGDTMAGYTNPAFPKTWAWQQTTALTQAIAGSGAACAWIGPGWGTEGGKYNKNFARVKQVSAFLGSNVAPCAYIDSTQFSTPGQWPTTDGQHYTNTGYKAWGDAIAKQLASLPQVKALRKQ</sequence>
<gene>
    <name evidence="1" type="ORF">ERS370011_02821</name>
</gene>
<dbReference type="RefSeq" id="WP_082149621.1">
    <property type="nucleotide sequence ID" value="NZ_CAJGUP010000239.1"/>
</dbReference>
<dbReference type="GO" id="GO:0016788">
    <property type="term" value="F:hydrolase activity, acting on ester bonds"/>
    <property type="evidence" value="ECO:0007669"/>
    <property type="project" value="UniProtKB-ARBA"/>
</dbReference>
<dbReference type="OrthoDB" id="8717310at2"/>
<reference evidence="1 2" key="1">
    <citation type="submission" date="2015-09" db="EMBL/GenBank/DDBJ databases">
        <authorList>
            <person name="Jackson K.R."/>
            <person name="Lunt B.L."/>
            <person name="Fisher J.N.B."/>
            <person name="Gardner A.V."/>
            <person name="Bailey M.E."/>
            <person name="Deus L.M."/>
            <person name="Earl A.S."/>
            <person name="Gibby P.D."/>
            <person name="Hartmann K.A."/>
            <person name="Liu J.E."/>
            <person name="Manci A.M."/>
            <person name="Nielsen D.A."/>
            <person name="Solomon M.B."/>
            <person name="Breakwell D.P."/>
            <person name="Burnett S.H."/>
            <person name="Grose J.H."/>
        </authorList>
    </citation>
    <scope>NUCLEOTIDE SEQUENCE [LARGE SCALE GENOMIC DNA]</scope>
    <source>
        <strain evidence="1 2">2789STDY5608636</strain>
    </source>
</reference>
<evidence type="ECO:0000313" key="2">
    <source>
        <dbReference type="Proteomes" id="UP000053096"/>
    </source>
</evidence>
<organism evidence="1 2">
    <name type="scientific">Bordetella pseudohinzii</name>
    <dbReference type="NCBI Taxonomy" id="1331258"/>
    <lineage>
        <taxon>Bacteria</taxon>
        <taxon>Pseudomonadati</taxon>
        <taxon>Pseudomonadota</taxon>
        <taxon>Betaproteobacteria</taxon>
        <taxon>Burkholderiales</taxon>
        <taxon>Alcaligenaceae</taxon>
        <taxon>Bordetella</taxon>
    </lineage>
</organism>
<evidence type="ECO:0000313" key="1">
    <source>
        <dbReference type="EMBL" id="CUI91014.1"/>
    </source>
</evidence>
<dbReference type="Gene3D" id="3.40.50.1110">
    <property type="entry name" value="SGNH hydrolase"/>
    <property type="match status" value="1"/>
</dbReference>
<dbReference type="InterPro" id="IPR036514">
    <property type="entry name" value="SGNH_hydro_sf"/>
</dbReference>